<name>A0A6A5RQD1_9PLEO</name>
<dbReference type="OrthoDB" id="69641at2759"/>
<dbReference type="InterPro" id="IPR036956">
    <property type="entry name" value="Impact_N_sf"/>
</dbReference>
<dbReference type="InterPro" id="IPR001498">
    <property type="entry name" value="Impact_N"/>
</dbReference>
<dbReference type="EMBL" id="ML978965">
    <property type="protein sequence ID" value="KAF1929869.1"/>
    <property type="molecule type" value="Genomic_DNA"/>
</dbReference>
<proteinExistence type="inferred from homology"/>
<dbReference type="Gene3D" id="3.30.230.30">
    <property type="entry name" value="Impact, N-terminal domain"/>
    <property type="match status" value="1"/>
</dbReference>
<dbReference type="GO" id="GO:0006446">
    <property type="term" value="P:regulation of translational initiation"/>
    <property type="evidence" value="ECO:0007669"/>
    <property type="project" value="TreeGrafter"/>
</dbReference>
<dbReference type="PANTHER" id="PTHR16301">
    <property type="entry name" value="IMPACT-RELATED"/>
    <property type="match status" value="1"/>
</dbReference>
<dbReference type="InterPro" id="IPR023582">
    <property type="entry name" value="Impact"/>
</dbReference>
<organism evidence="3 4">
    <name type="scientific">Didymella exigua CBS 183.55</name>
    <dbReference type="NCBI Taxonomy" id="1150837"/>
    <lineage>
        <taxon>Eukaryota</taxon>
        <taxon>Fungi</taxon>
        <taxon>Dikarya</taxon>
        <taxon>Ascomycota</taxon>
        <taxon>Pezizomycotina</taxon>
        <taxon>Dothideomycetes</taxon>
        <taxon>Pleosporomycetidae</taxon>
        <taxon>Pleosporales</taxon>
        <taxon>Pleosporineae</taxon>
        <taxon>Didymellaceae</taxon>
        <taxon>Didymella</taxon>
    </lineage>
</organism>
<evidence type="ECO:0000256" key="1">
    <source>
        <dbReference type="ARBA" id="ARBA00007665"/>
    </source>
</evidence>
<dbReference type="InterPro" id="IPR020568">
    <property type="entry name" value="Ribosomal_Su5_D2-typ_SF"/>
</dbReference>
<protein>
    <recommendedName>
        <fullName evidence="2">Impact N-terminal domain-containing protein</fullName>
    </recommendedName>
</protein>
<reference evidence="3" key="1">
    <citation type="journal article" date="2020" name="Stud. Mycol.">
        <title>101 Dothideomycetes genomes: a test case for predicting lifestyles and emergence of pathogens.</title>
        <authorList>
            <person name="Haridas S."/>
            <person name="Albert R."/>
            <person name="Binder M."/>
            <person name="Bloem J."/>
            <person name="Labutti K."/>
            <person name="Salamov A."/>
            <person name="Andreopoulos B."/>
            <person name="Baker S."/>
            <person name="Barry K."/>
            <person name="Bills G."/>
            <person name="Bluhm B."/>
            <person name="Cannon C."/>
            <person name="Castanera R."/>
            <person name="Culley D."/>
            <person name="Daum C."/>
            <person name="Ezra D."/>
            <person name="Gonzalez J."/>
            <person name="Henrissat B."/>
            <person name="Kuo A."/>
            <person name="Liang C."/>
            <person name="Lipzen A."/>
            <person name="Lutzoni F."/>
            <person name="Magnuson J."/>
            <person name="Mondo S."/>
            <person name="Nolan M."/>
            <person name="Ohm R."/>
            <person name="Pangilinan J."/>
            <person name="Park H.-J."/>
            <person name="Ramirez L."/>
            <person name="Alfaro M."/>
            <person name="Sun H."/>
            <person name="Tritt A."/>
            <person name="Yoshinaga Y."/>
            <person name="Zwiers L.-H."/>
            <person name="Turgeon B."/>
            <person name="Goodwin S."/>
            <person name="Spatafora J."/>
            <person name="Crous P."/>
            <person name="Grigoriev I."/>
        </authorList>
    </citation>
    <scope>NUCLEOTIDE SEQUENCE</scope>
    <source>
        <strain evidence="3">CBS 183.55</strain>
    </source>
</reference>
<dbReference type="Pfam" id="PF01205">
    <property type="entry name" value="Impact_N"/>
    <property type="match status" value="1"/>
</dbReference>
<sequence length="239" mass="26663">MAQKRAHPDSIPDTFHSSKITEQTSSFKAVFSPTLSATALQRLPEFLSATHRISAYRVRSRQKTLTSSTHLFDTAHDDDGESWAGGRLARVLHDTQAEGAVVVARWYGGTNIGPVRFTCIEKCAKEAIWKWKVATNAAGEEERSKKQRAGEEARRSELVQELERRDRSITALRGLLADKKATLSGDVVAPLHLLKPVEYGKMGLDVLRRLDKARDATIGAILTEMDKVDKELERVLSRQ</sequence>
<dbReference type="SUPFAM" id="SSF54211">
    <property type="entry name" value="Ribosomal protein S5 domain 2-like"/>
    <property type="match status" value="1"/>
</dbReference>
<accession>A0A6A5RQD1</accession>
<dbReference type="PANTHER" id="PTHR16301:SF25">
    <property type="entry name" value="PROTEIN IMPACT"/>
    <property type="match status" value="1"/>
</dbReference>
<dbReference type="GO" id="GO:0005737">
    <property type="term" value="C:cytoplasm"/>
    <property type="evidence" value="ECO:0007669"/>
    <property type="project" value="TreeGrafter"/>
</dbReference>
<dbReference type="AlphaFoldDB" id="A0A6A5RQD1"/>
<feature type="domain" description="Impact N-terminal" evidence="2">
    <location>
        <begin position="25"/>
        <end position="128"/>
    </location>
</feature>
<evidence type="ECO:0000313" key="3">
    <source>
        <dbReference type="EMBL" id="KAF1929869.1"/>
    </source>
</evidence>
<gene>
    <name evidence="3" type="ORF">M421DRAFT_419636</name>
</gene>
<comment type="similarity">
    <text evidence="1">Belongs to the IMPACT family.</text>
</comment>
<dbReference type="GeneID" id="54349868"/>
<keyword evidence="4" id="KW-1185">Reference proteome</keyword>
<dbReference type="GO" id="GO:0140469">
    <property type="term" value="P:GCN2-mediated signaling"/>
    <property type="evidence" value="ECO:0007669"/>
    <property type="project" value="TreeGrafter"/>
</dbReference>
<dbReference type="RefSeq" id="XP_033450117.1">
    <property type="nucleotide sequence ID" value="XM_033592200.1"/>
</dbReference>
<evidence type="ECO:0000313" key="4">
    <source>
        <dbReference type="Proteomes" id="UP000800082"/>
    </source>
</evidence>
<dbReference type="Proteomes" id="UP000800082">
    <property type="component" value="Unassembled WGS sequence"/>
</dbReference>
<evidence type="ECO:0000259" key="2">
    <source>
        <dbReference type="Pfam" id="PF01205"/>
    </source>
</evidence>